<dbReference type="Proteomes" id="UP000193010">
    <property type="component" value="Unassembled WGS sequence"/>
</dbReference>
<feature type="domain" description="HTH tetR-type" evidence="5">
    <location>
        <begin position="17"/>
        <end position="77"/>
    </location>
</feature>
<dbReference type="InterPro" id="IPR001647">
    <property type="entry name" value="HTH_TetR"/>
</dbReference>
<protein>
    <submittedName>
        <fullName evidence="6">TetR family transcriptional regulator</fullName>
    </submittedName>
</protein>
<dbReference type="STRING" id="292462.AWC05_02975"/>
<keyword evidence="2 4" id="KW-0238">DNA-binding</keyword>
<sequence>MPSLKKPTARLGSTPRSAAQLRTLRAAMELFAEHGVGATSYQMIADAIGVTKGAIYHQFNTKDEIVIAVAEMELARLEDALEAAEALDCRIEARELLLNRVIDHAVEHRRAANTLQFDPVIVRLLSEHEPFQRFVERLYGMLVGDGPGPDTQVRLAALTCVVGGTVSHPLVADLDDDTLRNQLLDMARRIVDLPGVSPRRTARGAKRVSA</sequence>
<evidence type="ECO:0000259" key="5">
    <source>
        <dbReference type="PROSITE" id="PS50977"/>
    </source>
</evidence>
<evidence type="ECO:0000256" key="3">
    <source>
        <dbReference type="ARBA" id="ARBA00023163"/>
    </source>
</evidence>
<keyword evidence="1" id="KW-0805">Transcription regulation</keyword>
<organism evidence="6 7">
    <name type="scientific">Mycobacterium florentinum</name>
    <dbReference type="NCBI Taxonomy" id="292462"/>
    <lineage>
        <taxon>Bacteria</taxon>
        <taxon>Bacillati</taxon>
        <taxon>Actinomycetota</taxon>
        <taxon>Actinomycetes</taxon>
        <taxon>Mycobacteriales</taxon>
        <taxon>Mycobacteriaceae</taxon>
        <taxon>Mycobacterium</taxon>
        <taxon>Mycobacterium simiae complex</taxon>
    </lineage>
</organism>
<dbReference type="InterPro" id="IPR050109">
    <property type="entry name" value="HTH-type_TetR-like_transc_reg"/>
</dbReference>
<dbReference type="PANTHER" id="PTHR30055">
    <property type="entry name" value="HTH-TYPE TRANSCRIPTIONAL REGULATOR RUTR"/>
    <property type="match status" value="1"/>
</dbReference>
<comment type="caution">
    <text evidence="6">The sequence shown here is derived from an EMBL/GenBank/DDBJ whole genome shotgun (WGS) entry which is preliminary data.</text>
</comment>
<dbReference type="PANTHER" id="PTHR30055:SF234">
    <property type="entry name" value="HTH-TYPE TRANSCRIPTIONAL REGULATOR BETI"/>
    <property type="match status" value="1"/>
</dbReference>
<dbReference type="SUPFAM" id="SSF46689">
    <property type="entry name" value="Homeodomain-like"/>
    <property type="match status" value="1"/>
</dbReference>
<evidence type="ECO:0000256" key="4">
    <source>
        <dbReference type="PROSITE-ProRule" id="PRU00335"/>
    </source>
</evidence>
<evidence type="ECO:0000256" key="1">
    <source>
        <dbReference type="ARBA" id="ARBA00023015"/>
    </source>
</evidence>
<reference evidence="6 7" key="1">
    <citation type="submission" date="2016-01" db="EMBL/GenBank/DDBJ databases">
        <title>The new phylogeny of the genus Mycobacterium.</title>
        <authorList>
            <person name="Tarcisio F."/>
            <person name="Conor M."/>
            <person name="Antonella G."/>
            <person name="Elisabetta G."/>
            <person name="Giulia F.S."/>
            <person name="Sara T."/>
            <person name="Anna F."/>
            <person name="Clotilde B."/>
            <person name="Roberto B."/>
            <person name="Veronica D.S."/>
            <person name="Fabio R."/>
            <person name="Monica P."/>
            <person name="Olivier J."/>
            <person name="Enrico T."/>
            <person name="Nicola S."/>
        </authorList>
    </citation>
    <scope>NUCLEOTIDE SEQUENCE [LARGE SCALE GENOMIC DNA]</scope>
    <source>
        <strain evidence="6 7">DSM 44852</strain>
    </source>
</reference>
<dbReference type="Gene3D" id="1.10.357.10">
    <property type="entry name" value="Tetracycline Repressor, domain 2"/>
    <property type="match status" value="1"/>
</dbReference>
<keyword evidence="3" id="KW-0804">Transcription</keyword>
<dbReference type="EMBL" id="LQOV01000032">
    <property type="protein sequence ID" value="ORV49139.1"/>
    <property type="molecule type" value="Genomic_DNA"/>
</dbReference>
<evidence type="ECO:0000256" key="2">
    <source>
        <dbReference type="ARBA" id="ARBA00023125"/>
    </source>
</evidence>
<accession>A0A1X1TXK9</accession>
<gene>
    <name evidence="6" type="ORF">AWC05_02975</name>
</gene>
<evidence type="ECO:0000313" key="6">
    <source>
        <dbReference type="EMBL" id="ORV49139.1"/>
    </source>
</evidence>
<dbReference type="GO" id="GO:0000976">
    <property type="term" value="F:transcription cis-regulatory region binding"/>
    <property type="evidence" value="ECO:0007669"/>
    <property type="project" value="TreeGrafter"/>
</dbReference>
<proteinExistence type="predicted"/>
<feature type="DNA-binding region" description="H-T-H motif" evidence="4">
    <location>
        <begin position="40"/>
        <end position="59"/>
    </location>
</feature>
<keyword evidence="7" id="KW-1185">Reference proteome</keyword>
<evidence type="ECO:0000313" key="7">
    <source>
        <dbReference type="Proteomes" id="UP000193010"/>
    </source>
</evidence>
<name>A0A1X1TXK9_MYCFL</name>
<dbReference type="PROSITE" id="PS50977">
    <property type="entry name" value="HTH_TETR_2"/>
    <property type="match status" value="1"/>
</dbReference>
<dbReference type="InterPro" id="IPR009057">
    <property type="entry name" value="Homeodomain-like_sf"/>
</dbReference>
<dbReference type="AlphaFoldDB" id="A0A1X1TXK9"/>
<dbReference type="PRINTS" id="PR00455">
    <property type="entry name" value="HTHTETR"/>
</dbReference>
<dbReference type="Pfam" id="PF00440">
    <property type="entry name" value="TetR_N"/>
    <property type="match status" value="1"/>
</dbReference>
<dbReference type="GO" id="GO:0003700">
    <property type="term" value="F:DNA-binding transcription factor activity"/>
    <property type="evidence" value="ECO:0007669"/>
    <property type="project" value="TreeGrafter"/>
</dbReference>